<name>A0ABV6FV85_9BACT</name>
<evidence type="ECO:0000313" key="2">
    <source>
        <dbReference type="Proteomes" id="UP001589797"/>
    </source>
</evidence>
<dbReference type="Pfam" id="PF05635">
    <property type="entry name" value="23S_rRNA_IVP"/>
    <property type="match status" value="1"/>
</dbReference>
<protein>
    <submittedName>
        <fullName evidence="1">Four helix bundle protein</fullName>
    </submittedName>
</protein>
<dbReference type="InterPro" id="IPR036583">
    <property type="entry name" value="23S_rRNA_IVS_sf"/>
</dbReference>
<keyword evidence="2" id="KW-1185">Reference proteome</keyword>
<dbReference type="EMBL" id="JBHLWI010000037">
    <property type="protein sequence ID" value="MFC0263656.1"/>
    <property type="molecule type" value="Genomic_DNA"/>
</dbReference>
<dbReference type="PANTHER" id="PTHR38471:SF2">
    <property type="entry name" value="FOUR HELIX BUNDLE PROTEIN"/>
    <property type="match status" value="1"/>
</dbReference>
<accession>A0ABV6FV85</accession>
<dbReference type="Proteomes" id="UP001589797">
    <property type="component" value="Unassembled WGS sequence"/>
</dbReference>
<reference evidence="1 2" key="1">
    <citation type="submission" date="2024-09" db="EMBL/GenBank/DDBJ databases">
        <authorList>
            <person name="Sun Q."/>
            <person name="Mori K."/>
        </authorList>
    </citation>
    <scope>NUCLEOTIDE SEQUENCE [LARGE SCALE GENOMIC DNA]</scope>
    <source>
        <strain evidence="1 2">CCM 7650</strain>
    </source>
</reference>
<dbReference type="RefSeq" id="WP_382388141.1">
    <property type="nucleotide sequence ID" value="NZ_JBHLWI010000037.1"/>
</dbReference>
<gene>
    <name evidence="1" type="ORF">ACFFIP_13270</name>
</gene>
<dbReference type="InterPro" id="IPR012657">
    <property type="entry name" value="23S_rRNA-intervening_sequence"/>
</dbReference>
<sequence>MEKIFDLEKRLVRFAARAITFSNSIPNNFAGNHLKGQLIRASCNPCLQYGEASGAESRKDFIHKTGVGIKELKEARNCLLILTEINYGHKFQREELLSECIELIKIFGKMINNSRSQL</sequence>
<organism evidence="1 2">
    <name type="scientific">Fontibacter flavus</name>
    <dbReference type="NCBI Taxonomy" id="654838"/>
    <lineage>
        <taxon>Bacteria</taxon>
        <taxon>Pseudomonadati</taxon>
        <taxon>Bacteroidota</taxon>
        <taxon>Cytophagia</taxon>
        <taxon>Cytophagales</taxon>
        <taxon>Cyclobacteriaceae</taxon>
        <taxon>Fontibacter</taxon>
    </lineage>
</organism>
<dbReference type="SUPFAM" id="SSF158446">
    <property type="entry name" value="IVS-encoded protein-like"/>
    <property type="match status" value="1"/>
</dbReference>
<dbReference type="NCBIfam" id="TIGR02436">
    <property type="entry name" value="four helix bundle protein"/>
    <property type="match status" value="1"/>
</dbReference>
<comment type="caution">
    <text evidence="1">The sequence shown here is derived from an EMBL/GenBank/DDBJ whole genome shotgun (WGS) entry which is preliminary data.</text>
</comment>
<dbReference type="PANTHER" id="PTHR38471">
    <property type="entry name" value="FOUR HELIX BUNDLE PROTEIN"/>
    <property type="match status" value="1"/>
</dbReference>
<dbReference type="Gene3D" id="1.20.1440.60">
    <property type="entry name" value="23S rRNA-intervening sequence"/>
    <property type="match status" value="1"/>
</dbReference>
<evidence type="ECO:0000313" key="1">
    <source>
        <dbReference type="EMBL" id="MFC0263656.1"/>
    </source>
</evidence>
<proteinExistence type="predicted"/>